<dbReference type="InterPro" id="IPR058317">
    <property type="entry name" value="DUF8004"/>
</dbReference>
<sequence length="758" mass="84516">MVRPIQASALTQSLSFDRVASSAARGKLQRFDGIDKTTEQWDHLRRDHEIWFEDGDCSVHLYAVNTSHRGPSFKIPLKIVEQTNSRYLLQECLRSSPASSEDEGSDSGFSGSADGSQLVSSSELYIPAPPCATRQEAHLYHIGTRNYFAHLVKAPLVGETLGIAITELWKRIHLWQASEVAQYDLREYLQEQGYLSYVENPGYALASLYFAERTRDKDTWSDAFVHCVGMHDRLEGSEEYAPLSDESKILLAHAANDMKSHISQVTKNLGTFLEDDLGPENLGLTRYLRNHLDRFRSTLHSFYVQEINGYFPPDESDPWGKKLWHGMHRDFQCLYLYLADAKSLVDHASNLGAQGGICVTQTLNAFDERHDFEPLVYTLPLLPEVKARPEPPGPEKRRNLGSMRIARAGTIGSYKPTPGQALANATNSDDPNITGNRLVQEYRRFENTKMEEKTTITEARKVRWLLVYQALQMLNSIAQAPAEVRNATGLSYPLCILDPACPTWMAEELTWQMQDELAAHDAGAFETVHESLEDDRISIHPDCEASCAADYFSMTSFRRTDSGTSLSSEISTPLRASSTLSRTASIRSSVSTLHRSVVGSLVRRNSQRRTNSSVPSARSPTGGTFCETLHELHGSEVEEASPVDSMMSFDAKVAAAEPEMVSSLGPPATHSDAPTLEMHQLSLDGTVKPTGRLRHTSIRRQRRISVTDSEECEFPANEAMPMVVPETSDFSGFAFDFDVPVSMTEHLLEVSGVRSMHT</sequence>
<evidence type="ECO:0000313" key="4">
    <source>
        <dbReference type="Proteomes" id="UP000016931"/>
    </source>
</evidence>
<dbReference type="GeneID" id="27903639"/>
<evidence type="ECO:0000313" key="3">
    <source>
        <dbReference type="EMBL" id="EMF09845.1"/>
    </source>
</evidence>
<dbReference type="HOGENOM" id="CLU_010761_1_0_1"/>
<dbReference type="Proteomes" id="UP000016931">
    <property type="component" value="Unassembled WGS sequence"/>
</dbReference>
<keyword evidence="4" id="KW-1185">Reference proteome</keyword>
<gene>
    <name evidence="3" type="ORF">SEPMUDRAFT_150957</name>
</gene>
<dbReference type="PANTHER" id="PTHR39601:SF1">
    <property type="entry name" value="CHORIOGENIN HMINOR"/>
    <property type="match status" value="1"/>
</dbReference>
<feature type="domain" description="DUF8004" evidence="2">
    <location>
        <begin position="184"/>
        <end position="274"/>
    </location>
</feature>
<dbReference type="Pfam" id="PF26013">
    <property type="entry name" value="DUF8004"/>
    <property type="match status" value="1"/>
</dbReference>
<dbReference type="PANTHER" id="PTHR39601">
    <property type="entry name" value="CHORIOGENIN HMINOR"/>
    <property type="match status" value="1"/>
</dbReference>
<dbReference type="STRING" id="692275.M3BT56"/>
<accession>M3BT56</accession>
<feature type="compositionally biased region" description="Polar residues" evidence="1">
    <location>
        <begin position="608"/>
        <end position="622"/>
    </location>
</feature>
<name>M3BT56_SPHMS</name>
<proteinExistence type="predicted"/>
<feature type="region of interest" description="Disordered" evidence="1">
    <location>
        <begin position="602"/>
        <end position="625"/>
    </location>
</feature>
<dbReference type="eggNOG" id="ENOG502RYFW">
    <property type="taxonomic scope" value="Eukaryota"/>
</dbReference>
<dbReference type="EMBL" id="KB456268">
    <property type="protein sequence ID" value="EMF09845.1"/>
    <property type="molecule type" value="Genomic_DNA"/>
</dbReference>
<reference evidence="3 4" key="1">
    <citation type="journal article" date="2012" name="PLoS Pathog.">
        <title>Diverse lifestyles and strategies of plant pathogenesis encoded in the genomes of eighteen Dothideomycetes fungi.</title>
        <authorList>
            <person name="Ohm R.A."/>
            <person name="Feau N."/>
            <person name="Henrissat B."/>
            <person name="Schoch C.L."/>
            <person name="Horwitz B.A."/>
            <person name="Barry K.W."/>
            <person name="Condon B.J."/>
            <person name="Copeland A.C."/>
            <person name="Dhillon B."/>
            <person name="Glaser F."/>
            <person name="Hesse C.N."/>
            <person name="Kosti I."/>
            <person name="LaButti K."/>
            <person name="Lindquist E.A."/>
            <person name="Lucas S."/>
            <person name="Salamov A.A."/>
            <person name="Bradshaw R.E."/>
            <person name="Ciuffetti L."/>
            <person name="Hamelin R.C."/>
            <person name="Kema G.H.J."/>
            <person name="Lawrence C."/>
            <person name="Scott J.A."/>
            <person name="Spatafora J.W."/>
            <person name="Turgeon B.G."/>
            <person name="de Wit P.J.G.M."/>
            <person name="Zhong S."/>
            <person name="Goodwin S.B."/>
            <person name="Grigoriev I.V."/>
        </authorList>
    </citation>
    <scope>NUCLEOTIDE SEQUENCE [LARGE SCALE GENOMIC DNA]</scope>
    <source>
        <strain evidence="3 4">SO2202</strain>
    </source>
</reference>
<dbReference type="RefSeq" id="XP_016757966.1">
    <property type="nucleotide sequence ID" value="XM_016906502.1"/>
</dbReference>
<organism evidence="3 4">
    <name type="scientific">Sphaerulina musiva (strain SO2202)</name>
    <name type="common">Poplar stem canker fungus</name>
    <name type="synonym">Septoria musiva</name>
    <dbReference type="NCBI Taxonomy" id="692275"/>
    <lineage>
        <taxon>Eukaryota</taxon>
        <taxon>Fungi</taxon>
        <taxon>Dikarya</taxon>
        <taxon>Ascomycota</taxon>
        <taxon>Pezizomycotina</taxon>
        <taxon>Dothideomycetes</taxon>
        <taxon>Dothideomycetidae</taxon>
        <taxon>Mycosphaerellales</taxon>
        <taxon>Mycosphaerellaceae</taxon>
        <taxon>Sphaerulina</taxon>
    </lineage>
</organism>
<dbReference type="OrthoDB" id="4114825at2759"/>
<protein>
    <recommendedName>
        <fullName evidence="2">DUF8004 domain-containing protein</fullName>
    </recommendedName>
</protein>
<dbReference type="OMA" id="CTDYALA"/>
<evidence type="ECO:0000256" key="1">
    <source>
        <dbReference type="SAM" id="MobiDB-lite"/>
    </source>
</evidence>
<dbReference type="AlphaFoldDB" id="M3BT56"/>
<evidence type="ECO:0000259" key="2">
    <source>
        <dbReference type="Pfam" id="PF26013"/>
    </source>
</evidence>